<dbReference type="InterPro" id="IPR051393">
    <property type="entry name" value="ABC_transporter_permease"/>
</dbReference>
<feature type="transmembrane region" description="Helical" evidence="7">
    <location>
        <begin position="87"/>
        <end position="106"/>
    </location>
</feature>
<dbReference type="GO" id="GO:0005886">
    <property type="term" value="C:plasma membrane"/>
    <property type="evidence" value="ECO:0007669"/>
    <property type="project" value="UniProtKB-SubCell"/>
</dbReference>
<name>A0A4Z0W8L0_9GAMM</name>
<dbReference type="Gene3D" id="1.10.3720.10">
    <property type="entry name" value="MetI-like"/>
    <property type="match status" value="1"/>
</dbReference>
<gene>
    <name evidence="9" type="ORF">E4656_16395</name>
</gene>
<evidence type="ECO:0000259" key="8">
    <source>
        <dbReference type="PROSITE" id="PS50928"/>
    </source>
</evidence>
<keyword evidence="10" id="KW-1185">Reference proteome</keyword>
<dbReference type="PANTHER" id="PTHR30193">
    <property type="entry name" value="ABC TRANSPORTER PERMEASE PROTEIN"/>
    <property type="match status" value="1"/>
</dbReference>
<keyword evidence="5 7" id="KW-1133">Transmembrane helix</keyword>
<evidence type="ECO:0000256" key="6">
    <source>
        <dbReference type="ARBA" id="ARBA00023136"/>
    </source>
</evidence>
<dbReference type="AlphaFoldDB" id="A0A4Z0W8L0"/>
<dbReference type="PANTHER" id="PTHR30193:SF37">
    <property type="entry name" value="INNER MEMBRANE ABC TRANSPORTER PERMEASE PROTEIN YCJO"/>
    <property type="match status" value="1"/>
</dbReference>
<feature type="transmembrane region" description="Helical" evidence="7">
    <location>
        <begin position="118"/>
        <end position="138"/>
    </location>
</feature>
<feature type="transmembrane region" description="Helical" evidence="7">
    <location>
        <begin position="220"/>
        <end position="240"/>
    </location>
</feature>
<dbReference type="Proteomes" id="UP000297475">
    <property type="component" value="Unassembled WGS sequence"/>
</dbReference>
<dbReference type="PROSITE" id="PS50928">
    <property type="entry name" value="ABC_TM1"/>
    <property type="match status" value="1"/>
</dbReference>
<feature type="transmembrane region" description="Helical" evidence="7">
    <location>
        <begin position="20"/>
        <end position="40"/>
    </location>
</feature>
<dbReference type="CDD" id="cd06261">
    <property type="entry name" value="TM_PBP2"/>
    <property type="match status" value="1"/>
</dbReference>
<feature type="transmembrane region" description="Helical" evidence="7">
    <location>
        <begin position="273"/>
        <end position="294"/>
    </location>
</feature>
<evidence type="ECO:0000256" key="4">
    <source>
        <dbReference type="ARBA" id="ARBA00022692"/>
    </source>
</evidence>
<reference evidence="9 10" key="1">
    <citation type="submission" date="2019-04" db="EMBL/GenBank/DDBJ databases">
        <title>Natronospirillum operosus gen. nov., sp. nov., a haloalkaliphilic satellite isolated from decaying biomass of laboratory culture of cyanobacterium Geitlerinema sp. and proposal of Natronospirillaceae fam. nov. and Saccharospirillaceae fam. nov.</title>
        <authorList>
            <person name="Kevbrin V."/>
            <person name="Boltyanskaya Y."/>
            <person name="Koziaeva V."/>
            <person name="Grouzdev D.S."/>
            <person name="Park M."/>
            <person name="Cho J."/>
        </authorList>
    </citation>
    <scope>NUCLEOTIDE SEQUENCE [LARGE SCALE GENOMIC DNA]</scope>
    <source>
        <strain evidence="9 10">G-116</strain>
    </source>
</reference>
<keyword evidence="3" id="KW-1003">Cell membrane</keyword>
<keyword evidence="2 7" id="KW-0813">Transport</keyword>
<accession>A0A4Z0W8L0</accession>
<evidence type="ECO:0000256" key="7">
    <source>
        <dbReference type="RuleBase" id="RU363032"/>
    </source>
</evidence>
<dbReference type="EMBL" id="SRMF01000009">
    <property type="protein sequence ID" value="TGG91388.1"/>
    <property type="molecule type" value="Genomic_DNA"/>
</dbReference>
<dbReference type="InterPro" id="IPR035906">
    <property type="entry name" value="MetI-like_sf"/>
</dbReference>
<dbReference type="InterPro" id="IPR000515">
    <property type="entry name" value="MetI-like"/>
</dbReference>
<sequence>MGRLRDWLYVQNTGGRLTTLLLFLPPALMIFTLFAILPIAESGLYSFYNWNGFVPLADGGRWVGLRNYEQILGHSVFHQAVWNTARIVIISMLIQLPLAMVLAMLIASKSAVNNVFRLIFFLPFILADVVAGLIWRFIYDGNYGLVAAITHLFGLEPFYPLADQSWAFNAILVVVVWKYFGYHMMIYIAGLQSVSDDLIEAAKLDGATPIQIALRIKLPLIWPAIRLSIFFSVIGALQFFEMAVPLVQSGGPGGSAHTIVTYLYEYGIVRSRVGFGSAVGVILFLVCVVFAFTYQRYVMASHK</sequence>
<proteinExistence type="inferred from homology"/>
<evidence type="ECO:0000256" key="2">
    <source>
        <dbReference type="ARBA" id="ARBA00022448"/>
    </source>
</evidence>
<evidence type="ECO:0000256" key="3">
    <source>
        <dbReference type="ARBA" id="ARBA00022475"/>
    </source>
</evidence>
<evidence type="ECO:0000313" key="9">
    <source>
        <dbReference type="EMBL" id="TGG91388.1"/>
    </source>
</evidence>
<organism evidence="9 10">
    <name type="scientific">Natronospirillum operosum</name>
    <dbReference type="NCBI Taxonomy" id="2759953"/>
    <lineage>
        <taxon>Bacteria</taxon>
        <taxon>Pseudomonadati</taxon>
        <taxon>Pseudomonadota</taxon>
        <taxon>Gammaproteobacteria</taxon>
        <taxon>Oceanospirillales</taxon>
        <taxon>Natronospirillaceae</taxon>
        <taxon>Natronospirillum</taxon>
    </lineage>
</organism>
<dbReference type="GO" id="GO:0055085">
    <property type="term" value="P:transmembrane transport"/>
    <property type="evidence" value="ECO:0007669"/>
    <property type="project" value="InterPro"/>
</dbReference>
<dbReference type="SUPFAM" id="SSF161098">
    <property type="entry name" value="MetI-like"/>
    <property type="match status" value="1"/>
</dbReference>
<evidence type="ECO:0000313" key="10">
    <source>
        <dbReference type="Proteomes" id="UP000297475"/>
    </source>
</evidence>
<evidence type="ECO:0000256" key="5">
    <source>
        <dbReference type="ARBA" id="ARBA00022989"/>
    </source>
</evidence>
<keyword evidence="6 7" id="KW-0472">Membrane</keyword>
<feature type="domain" description="ABC transmembrane type-1" evidence="8">
    <location>
        <begin position="81"/>
        <end position="294"/>
    </location>
</feature>
<dbReference type="OrthoDB" id="8417460at2"/>
<evidence type="ECO:0000256" key="1">
    <source>
        <dbReference type="ARBA" id="ARBA00004651"/>
    </source>
</evidence>
<keyword evidence="4 7" id="KW-0812">Transmembrane</keyword>
<protein>
    <submittedName>
        <fullName evidence="9">Sugar ABC transporter permease</fullName>
    </submittedName>
</protein>
<comment type="similarity">
    <text evidence="7">Belongs to the binding-protein-dependent transport system permease family.</text>
</comment>
<comment type="caution">
    <text evidence="9">The sequence shown here is derived from an EMBL/GenBank/DDBJ whole genome shotgun (WGS) entry which is preliminary data.</text>
</comment>
<comment type="subcellular location">
    <subcellularLocation>
        <location evidence="1 7">Cell membrane</location>
        <topology evidence="1 7">Multi-pass membrane protein</topology>
    </subcellularLocation>
</comment>
<feature type="transmembrane region" description="Helical" evidence="7">
    <location>
        <begin position="158"/>
        <end position="180"/>
    </location>
</feature>
<dbReference type="Pfam" id="PF00528">
    <property type="entry name" value="BPD_transp_1"/>
    <property type="match status" value="1"/>
</dbReference>